<dbReference type="GO" id="GO:0032259">
    <property type="term" value="P:methylation"/>
    <property type="evidence" value="ECO:0007669"/>
    <property type="project" value="UniProtKB-KW"/>
</dbReference>
<accession>A0A1G5Q9Y0</accession>
<sequence>MDPFSDEKIFDSWSKNAPQWSEVVRKGKIESRRLVTNNAIVEAILKRSPQSVLDVGCGEGWLVRELADKVAHVSGADVIPGLIERAQDAGGGSFYVASYDEIAKGALDSLSDVVVCNFSLLGKESVETLFKAVPSLLAPNGAFIVQTLHPMVSCGDSPYQDGWREGSWDGFSPDFTDPAPWYFRTLGSWVTLFLNSGFRLLEISEPIHPKTHMPASVIFIAETTPNNPLQPTADASAE</sequence>
<organism evidence="1 2">
    <name type="scientific">Thiohalomonas denitrificans</name>
    <dbReference type="NCBI Taxonomy" id="415747"/>
    <lineage>
        <taxon>Bacteria</taxon>
        <taxon>Pseudomonadati</taxon>
        <taxon>Pseudomonadota</taxon>
        <taxon>Gammaproteobacteria</taxon>
        <taxon>Thiohalomonadales</taxon>
        <taxon>Thiohalomonadaceae</taxon>
        <taxon>Thiohalomonas</taxon>
    </lineage>
</organism>
<dbReference type="Proteomes" id="UP000199648">
    <property type="component" value="Unassembled WGS sequence"/>
</dbReference>
<dbReference type="SUPFAM" id="SSF53335">
    <property type="entry name" value="S-adenosyl-L-methionine-dependent methyltransferases"/>
    <property type="match status" value="1"/>
</dbReference>
<keyword evidence="2" id="KW-1185">Reference proteome</keyword>
<dbReference type="RefSeq" id="WP_092995407.1">
    <property type="nucleotide sequence ID" value="NZ_FMWD01000004.1"/>
</dbReference>
<dbReference type="Pfam" id="PF13489">
    <property type="entry name" value="Methyltransf_23"/>
    <property type="match status" value="1"/>
</dbReference>
<dbReference type="Gene3D" id="3.40.50.150">
    <property type="entry name" value="Vaccinia Virus protein VP39"/>
    <property type="match status" value="1"/>
</dbReference>
<evidence type="ECO:0000313" key="1">
    <source>
        <dbReference type="EMBL" id="SCZ58497.1"/>
    </source>
</evidence>
<dbReference type="STRING" id="415747.SAMN03097708_01726"/>
<evidence type="ECO:0000313" key="2">
    <source>
        <dbReference type="Proteomes" id="UP000199648"/>
    </source>
</evidence>
<dbReference type="PANTHER" id="PTHR43861">
    <property type="entry name" value="TRANS-ACONITATE 2-METHYLTRANSFERASE-RELATED"/>
    <property type="match status" value="1"/>
</dbReference>
<dbReference type="InterPro" id="IPR029063">
    <property type="entry name" value="SAM-dependent_MTases_sf"/>
</dbReference>
<dbReference type="CDD" id="cd02440">
    <property type="entry name" value="AdoMet_MTases"/>
    <property type="match status" value="1"/>
</dbReference>
<name>A0A1G5Q9Y0_9GAMM</name>
<dbReference type="OrthoDB" id="9791837at2"/>
<gene>
    <name evidence="1" type="ORF">SAMN03097708_01726</name>
</gene>
<dbReference type="AlphaFoldDB" id="A0A1G5Q9Y0"/>
<dbReference type="PANTHER" id="PTHR43861:SF1">
    <property type="entry name" value="TRANS-ACONITATE 2-METHYLTRANSFERASE"/>
    <property type="match status" value="1"/>
</dbReference>
<keyword evidence="1" id="KW-0808">Transferase</keyword>
<dbReference type="GO" id="GO:0008168">
    <property type="term" value="F:methyltransferase activity"/>
    <property type="evidence" value="ECO:0007669"/>
    <property type="project" value="UniProtKB-KW"/>
</dbReference>
<proteinExistence type="predicted"/>
<keyword evidence="1" id="KW-0489">Methyltransferase</keyword>
<protein>
    <submittedName>
        <fullName evidence="1">Methyltransferase domain-containing protein</fullName>
    </submittedName>
</protein>
<reference evidence="1 2" key="1">
    <citation type="submission" date="2016-10" db="EMBL/GenBank/DDBJ databases">
        <authorList>
            <person name="de Groot N.N."/>
        </authorList>
    </citation>
    <scope>NUCLEOTIDE SEQUENCE [LARGE SCALE GENOMIC DNA]</scope>
    <source>
        <strain evidence="1 2">HLD2</strain>
    </source>
</reference>
<dbReference type="EMBL" id="FMWD01000004">
    <property type="protein sequence ID" value="SCZ58497.1"/>
    <property type="molecule type" value="Genomic_DNA"/>
</dbReference>